<name>A0AAQ4EA10_AMBAM</name>
<sequence length="73" mass="7762">MVGAIKGRISEEKPHNYRGAGLPIRCPPQEKNASGLETTPIKSTQCHVYIAFPGVKRAAGNSDIALTDSPSPM</sequence>
<evidence type="ECO:0000313" key="2">
    <source>
        <dbReference type="EMBL" id="KAK8771432.1"/>
    </source>
</evidence>
<comment type="caution">
    <text evidence="2">The sequence shown here is derived from an EMBL/GenBank/DDBJ whole genome shotgun (WGS) entry which is preliminary data.</text>
</comment>
<gene>
    <name evidence="2" type="ORF">V5799_025325</name>
</gene>
<proteinExistence type="predicted"/>
<organism evidence="2 3">
    <name type="scientific">Amblyomma americanum</name>
    <name type="common">Lone star tick</name>
    <dbReference type="NCBI Taxonomy" id="6943"/>
    <lineage>
        <taxon>Eukaryota</taxon>
        <taxon>Metazoa</taxon>
        <taxon>Ecdysozoa</taxon>
        <taxon>Arthropoda</taxon>
        <taxon>Chelicerata</taxon>
        <taxon>Arachnida</taxon>
        <taxon>Acari</taxon>
        <taxon>Parasitiformes</taxon>
        <taxon>Ixodida</taxon>
        <taxon>Ixodoidea</taxon>
        <taxon>Ixodidae</taxon>
        <taxon>Amblyomminae</taxon>
        <taxon>Amblyomma</taxon>
    </lineage>
</organism>
<accession>A0AAQ4EA10</accession>
<reference evidence="2 3" key="1">
    <citation type="journal article" date="2023" name="Arcadia Sci">
        <title>De novo assembly of a long-read Amblyomma americanum tick genome.</title>
        <authorList>
            <person name="Chou S."/>
            <person name="Poskanzer K.E."/>
            <person name="Rollins M."/>
            <person name="Thuy-Boun P.S."/>
        </authorList>
    </citation>
    <scope>NUCLEOTIDE SEQUENCE [LARGE SCALE GENOMIC DNA]</scope>
    <source>
        <strain evidence="2">F_SG_1</strain>
        <tissue evidence="2">Salivary glands</tissue>
    </source>
</reference>
<feature type="region of interest" description="Disordered" evidence="1">
    <location>
        <begin position="1"/>
        <end position="26"/>
    </location>
</feature>
<protein>
    <submittedName>
        <fullName evidence="2">Uncharacterized protein</fullName>
    </submittedName>
</protein>
<keyword evidence="3" id="KW-1185">Reference proteome</keyword>
<dbReference type="AlphaFoldDB" id="A0AAQ4EA10"/>
<dbReference type="EMBL" id="JARKHS020019754">
    <property type="protein sequence ID" value="KAK8771432.1"/>
    <property type="molecule type" value="Genomic_DNA"/>
</dbReference>
<evidence type="ECO:0000313" key="3">
    <source>
        <dbReference type="Proteomes" id="UP001321473"/>
    </source>
</evidence>
<dbReference type="Proteomes" id="UP001321473">
    <property type="component" value="Unassembled WGS sequence"/>
</dbReference>
<evidence type="ECO:0000256" key="1">
    <source>
        <dbReference type="SAM" id="MobiDB-lite"/>
    </source>
</evidence>